<proteinExistence type="predicted"/>
<dbReference type="PROSITE" id="PS51257">
    <property type="entry name" value="PROKAR_LIPOPROTEIN"/>
    <property type="match status" value="1"/>
</dbReference>
<evidence type="ECO:0000259" key="10">
    <source>
        <dbReference type="PROSITE" id="PS51007"/>
    </source>
</evidence>
<feature type="binding site" description="covalent" evidence="8">
    <location>
        <position position="78"/>
    </location>
    <ligand>
        <name>heme c</name>
        <dbReference type="ChEBI" id="CHEBI:61717"/>
        <label>1</label>
    </ligand>
</feature>
<keyword evidence="5" id="KW-0574">Periplasm</keyword>
<feature type="binding site" description="axial binding residue" evidence="9">
    <location>
        <position position="230"/>
    </location>
    <ligand>
        <name>heme c</name>
        <dbReference type="ChEBI" id="CHEBI:61717"/>
        <label>2</label>
    </ligand>
    <ligandPart>
        <name>Fe</name>
        <dbReference type="ChEBI" id="CHEBI:18248"/>
    </ligandPart>
</feature>
<comment type="PTM">
    <text evidence="8">Binds 2 heme groups per subunit.</text>
</comment>
<evidence type="ECO:0000256" key="1">
    <source>
        <dbReference type="ARBA" id="ARBA00004418"/>
    </source>
</evidence>
<dbReference type="AlphaFoldDB" id="A0A1Y2PEB3"/>
<dbReference type="GO" id="GO:0020037">
    <property type="term" value="F:heme binding"/>
    <property type="evidence" value="ECO:0007669"/>
    <property type="project" value="InterPro"/>
</dbReference>
<feature type="domain" description="Cytochrome c" evidence="10">
    <location>
        <begin position="205"/>
        <end position="340"/>
    </location>
</feature>
<dbReference type="RefSeq" id="WP_086029618.1">
    <property type="nucleotide sequence ID" value="NZ_LAPZ01000002.1"/>
</dbReference>
<dbReference type="PROSITE" id="PS51007">
    <property type="entry name" value="CYTC"/>
    <property type="match status" value="2"/>
</dbReference>
<feature type="binding site" description="covalent" evidence="8">
    <location>
        <position position="226"/>
    </location>
    <ligand>
        <name>heme c</name>
        <dbReference type="ChEBI" id="CHEBI:61717"/>
        <label>2</label>
    </ligand>
</feature>
<dbReference type="InterPro" id="IPR051395">
    <property type="entry name" value="Cytochrome_c_Peroxidase/MauG"/>
</dbReference>
<feature type="binding site" description="covalent" evidence="8">
    <location>
        <position position="75"/>
    </location>
    <ligand>
        <name>heme c</name>
        <dbReference type="ChEBI" id="CHEBI:61717"/>
        <label>1</label>
    </ligand>
</feature>
<keyword evidence="4" id="KW-0732">Signal</keyword>
<evidence type="ECO:0000256" key="4">
    <source>
        <dbReference type="ARBA" id="ARBA00022729"/>
    </source>
</evidence>
<keyword evidence="6" id="KW-0560">Oxidoreductase</keyword>
<keyword evidence="12" id="KW-1185">Reference proteome</keyword>
<protein>
    <submittedName>
        <fullName evidence="11">Cytochrome C peroxidase</fullName>
    </submittedName>
</protein>
<dbReference type="InParanoid" id="A0A1Y2PEB3"/>
<feature type="domain" description="Cytochrome c" evidence="10">
    <location>
        <begin position="53"/>
        <end position="155"/>
    </location>
</feature>
<comment type="caution">
    <text evidence="11">The sequence shown here is derived from an EMBL/GenBank/DDBJ whole genome shotgun (WGS) entry which is preliminary data.</text>
</comment>
<keyword evidence="11" id="KW-0575">Peroxidase</keyword>
<evidence type="ECO:0000256" key="7">
    <source>
        <dbReference type="ARBA" id="ARBA00023004"/>
    </source>
</evidence>
<dbReference type="InterPro" id="IPR009056">
    <property type="entry name" value="Cyt_c-like_dom"/>
</dbReference>
<keyword evidence="3 9" id="KW-0479">Metal-binding</keyword>
<dbReference type="GO" id="GO:0046872">
    <property type="term" value="F:metal ion binding"/>
    <property type="evidence" value="ECO:0007669"/>
    <property type="project" value="UniProtKB-KW"/>
</dbReference>
<dbReference type="EMBL" id="LAPZ01000002">
    <property type="protein sequence ID" value="OSY88812.1"/>
    <property type="molecule type" value="Genomic_DNA"/>
</dbReference>
<evidence type="ECO:0000256" key="8">
    <source>
        <dbReference type="PIRSR" id="PIRSR000294-1"/>
    </source>
</evidence>
<evidence type="ECO:0000256" key="5">
    <source>
        <dbReference type="ARBA" id="ARBA00022764"/>
    </source>
</evidence>
<keyword evidence="7 9" id="KW-0408">Iron</keyword>
<dbReference type="PANTHER" id="PTHR30600">
    <property type="entry name" value="CYTOCHROME C PEROXIDASE-RELATED"/>
    <property type="match status" value="1"/>
</dbReference>
<gene>
    <name evidence="11" type="ORF">WH52_03860</name>
</gene>
<evidence type="ECO:0000313" key="11">
    <source>
        <dbReference type="EMBL" id="OSY88812.1"/>
    </source>
</evidence>
<dbReference type="PANTHER" id="PTHR30600:SF10">
    <property type="entry name" value="BLL6722 PROTEIN"/>
    <property type="match status" value="1"/>
</dbReference>
<dbReference type="OrthoDB" id="9805202at2"/>
<dbReference type="GO" id="GO:0009055">
    <property type="term" value="F:electron transfer activity"/>
    <property type="evidence" value="ECO:0007669"/>
    <property type="project" value="InterPro"/>
</dbReference>
<dbReference type="PIRSF" id="PIRSF000294">
    <property type="entry name" value="Cytochrome-c_peroxidase"/>
    <property type="match status" value="1"/>
</dbReference>
<name>A0A1Y2PEB3_9FLAO</name>
<dbReference type="InterPro" id="IPR004852">
    <property type="entry name" value="Di-haem_cyt_c_peroxidsae"/>
</dbReference>
<dbReference type="SUPFAM" id="SSF46626">
    <property type="entry name" value="Cytochrome c"/>
    <property type="match status" value="2"/>
</dbReference>
<organism evidence="11 12">
    <name type="scientific">Tenacibaculum holothuriorum</name>
    <dbReference type="NCBI Taxonomy" id="1635173"/>
    <lineage>
        <taxon>Bacteria</taxon>
        <taxon>Pseudomonadati</taxon>
        <taxon>Bacteroidota</taxon>
        <taxon>Flavobacteriia</taxon>
        <taxon>Flavobacteriales</taxon>
        <taxon>Flavobacteriaceae</taxon>
        <taxon>Tenacibaculum</taxon>
    </lineage>
</organism>
<evidence type="ECO:0000256" key="2">
    <source>
        <dbReference type="ARBA" id="ARBA00022617"/>
    </source>
</evidence>
<comment type="subcellular location">
    <subcellularLocation>
        <location evidence="1">Periplasm</location>
    </subcellularLocation>
</comment>
<accession>A0A1Y2PEB3</accession>
<evidence type="ECO:0000256" key="6">
    <source>
        <dbReference type="ARBA" id="ARBA00023002"/>
    </source>
</evidence>
<dbReference type="GO" id="GO:0042597">
    <property type="term" value="C:periplasmic space"/>
    <property type="evidence" value="ECO:0007669"/>
    <property type="project" value="UniProtKB-SubCell"/>
</dbReference>
<reference evidence="11 12" key="1">
    <citation type="submission" date="2015-03" db="EMBL/GenBank/DDBJ databases">
        <title>Genome sequence of Tenacibaculum sp. S2-2, isolated from intestinal microbiota of sea cucumber, Apostichopus japonicas.</title>
        <authorList>
            <person name="Shao Z."/>
            <person name="Wang L."/>
            <person name="Li X."/>
        </authorList>
    </citation>
    <scope>NUCLEOTIDE SEQUENCE [LARGE SCALE GENOMIC DNA]</scope>
    <source>
        <strain evidence="11 12">S2-2</strain>
    </source>
</reference>
<dbReference type="Gene3D" id="1.10.760.10">
    <property type="entry name" value="Cytochrome c-like domain"/>
    <property type="match status" value="2"/>
</dbReference>
<dbReference type="Pfam" id="PF03150">
    <property type="entry name" value="CCP_MauG"/>
    <property type="match status" value="1"/>
</dbReference>
<evidence type="ECO:0000256" key="9">
    <source>
        <dbReference type="PIRSR" id="PIRSR000294-2"/>
    </source>
</evidence>
<feature type="binding site" description="covalent" evidence="8">
    <location>
        <position position="229"/>
    </location>
    <ligand>
        <name>heme c</name>
        <dbReference type="ChEBI" id="CHEBI:61717"/>
        <label>2</label>
    </ligand>
</feature>
<keyword evidence="2 8" id="KW-0349">Heme</keyword>
<evidence type="ECO:0000256" key="3">
    <source>
        <dbReference type="ARBA" id="ARBA00022723"/>
    </source>
</evidence>
<comment type="cofactor">
    <cofactor evidence="8">
        <name>heme</name>
        <dbReference type="ChEBI" id="CHEBI:30413"/>
    </cofactor>
    <text evidence="8">Binds 2 heme groups.</text>
</comment>
<dbReference type="InterPro" id="IPR036909">
    <property type="entry name" value="Cyt_c-like_dom_sf"/>
</dbReference>
<dbReference type="InterPro" id="IPR026259">
    <property type="entry name" value="MauG/Cytc_peroxidase"/>
</dbReference>
<feature type="binding site" description="axial binding residue" evidence="9">
    <location>
        <position position="79"/>
    </location>
    <ligand>
        <name>heme c</name>
        <dbReference type="ChEBI" id="CHEBI:61717"/>
        <label>1</label>
    </ligand>
    <ligandPart>
        <name>Fe</name>
        <dbReference type="ChEBI" id="CHEBI:18248"/>
    </ligandPart>
</feature>
<dbReference type="GO" id="GO:0004130">
    <property type="term" value="F:cytochrome-c peroxidase activity"/>
    <property type="evidence" value="ECO:0007669"/>
    <property type="project" value="TreeGrafter"/>
</dbReference>
<dbReference type="STRING" id="1635173.WH52_03860"/>
<evidence type="ECO:0000313" key="12">
    <source>
        <dbReference type="Proteomes" id="UP000194221"/>
    </source>
</evidence>
<dbReference type="Proteomes" id="UP000194221">
    <property type="component" value="Unassembled WGS sequence"/>
</dbReference>
<sequence length="355" mass="40634">MRKLYVFFLLTTFLISSCQNKGLVETYKPVRYNLEFNGLPRPSIPKDNQLTEEGVELGRRLFYETALSKDNSISCASCHRQENAFSDPRKFSEGVRKLKGKRQAMAIFNMLWNTNEFFWDGRAHLLRDQSLLPIQDTLEMDETLERVVAKLQTLKDYKERFKRAFPNKEISEVTISLALEQFMNSIVSNRSKFDKNNEGKAFFTASEERGKEIFFGGFRSGKGANCAQCHGEANFENDDYMNNGLDLDRDLKDLGRDAVKRGFLTKGAFKVPSLRNIAVTAPYMHDGRFKTLDEVIEHYNSGVKSDRNTNVTLSIIAKSGGLQLSNQDKIDLKAFLLTLTDEDLLKDSRYSNPFE</sequence>